<dbReference type="PANTHER" id="PTHR23349:SF108">
    <property type="entry name" value="BHLH DOMAIN-CONTAINING PROTEIN"/>
    <property type="match status" value="1"/>
</dbReference>
<keyword evidence="2" id="KW-0238">DNA-binding</keyword>
<dbReference type="GO" id="GO:0005667">
    <property type="term" value="C:transcription regulator complex"/>
    <property type="evidence" value="ECO:0007669"/>
    <property type="project" value="UniProtKB-ARBA"/>
</dbReference>
<evidence type="ECO:0000256" key="4">
    <source>
        <dbReference type="ARBA" id="ARBA00023242"/>
    </source>
</evidence>
<proteinExistence type="evidence at transcript level"/>
<protein>
    <submittedName>
        <fullName evidence="7">Achaete-scute B</fullName>
    </submittedName>
</protein>
<dbReference type="Gene3D" id="4.10.280.10">
    <property type="entry name" value="Helix-loop-helix DNA-binding domain"/>
    <property type="match status" value="1"/>
</dbReference>
<dbReference type="AlphaFoldDB" id="A0A7G9UKX6"/>
<dbReference type="GO" id="GO:0005634">
    <property type="term" value="C:nucleus"/>
    <property type="evidence" value="ECO:0007669"/>
    <property type="project" value="UniProtKB-ARBA"/>
</dbReference>
<dbReference type="EMBL" id="MT901646">
    <property type="protein sequence ID" value="QNN94677.1"/>
    <property type="molecule type" value="mRNA"/>
</dbReference>
<dbReference type="GO" id="GO:0060429">
    <property type="term" value="P:epithelium development"/>
    <property type="evidence" value="ECO:0007669"/>
    <property type="project" value="UniProtKB-ARBA"/>
</dbReference>
<evidence type="ECO:0000256" key="3">
    <source>
        <dbReference type="ARBA" id="ARBA00023163"/>
    </source>
</evidence>
<dbReference type="SMART" id="SM00353">
    <property type="entry name" value="HLH"/>
    <property type="match status" value="1"/>
</dbReference>
<feature type="compositionally biased region" description="Basic and acidic residues" evidence="5">
    <location>
        <begin position="163"/>
        <end position="174"/>
    </location>
</feature>
<dbReference type="GO" id="GO:0000977">
    <property type="term" value="F:RNA polymerase II transcription regulatory region sequence-specific DNA binding"/>
    <property type="evidence" value="ECO:0007669"/>
    <property type="project" value="UniProtKB-ARBA"/>
</dbReference>
<dbReference type="CDD" id="cd19724">
    <property type="entry name" value="bHLH_TS_ASCL3_like"/>
    <property type="match status" value="1"/>
</dbReference>
<evidence type="ECO:0000256" key="2">
    <source>
        <dbReference type="ARBA" id="ARBA00023125"/>
    </source>
</evidence>
<dbReference type="Pfam" id="PF00010">
    <property type="entry name" value="HLH"/>
    <property type="match status" value="1"/>
</dbReference>
<organism evidence="7">
    <name type="scientific">Malacoceros fuliginosus</name>
    <name type="common">Polychaete tubeworm</name>
    <name type="synonym">Scolelepis fuliginosa</name>
    <dbReference type="NCBI Taxonomy" id="271776"/>
    <lineage>
        <taxon>Eukaryota</taxon>
        <taxon>Metazoa</taxon>
        <taxon>Spiralia</taxon>
        <taxon>Lophotrochozoa</taxon>
        <taxon>Annelida</taxon>
        <taxon>Polychaeta</taxon>
        <taxon>Sedentaria</taxon>
        <taxon>Canalipalpata</taxon>
        <taxon>Spionida</taxon>
        <taxon>Spionidae</taxon>
        <taxon>Malacoceros</taxon>
    </lineage>
</organism>
<dbReference type="GO" id="GO:0000122">
    <property type="term" value="P:negative regulation of transcription by RNA polymerase II"/>
    <property type="evidence" value="ECO:0007669"/>
    <property type="project" value="UniProtKB-ARBA"/>
</dbReference>
<keyword evidence="3" id="KW-0804">Transcription</keyword>
<dbReference type="GO" id="GO:0048513">
    <property type="term" value="P:animal organ development"/>
    <property type="evidence" value="ECO:0007669"/>
    <property type="project" value="UniProtKB-ARBA"/>
</dbReference>
<dbReference type="InterPro" id="IPR011598">
    <property type="entry name" value="bHLH_dom"/>
</dbReference>
<feature type="compositionally biased region" description="Polar residues" evidence="5">
    <location>
        <begin position="151"/>
        <end position="162"/>
    </location>
</feature>
<dbReference type="FunFam" id="4.10.280.10:FF:000038">
    <property type="entry name" value="achaete-scute homolog 3"/>
    <property type="match status" value="1"/>
</dbReference>
<evidence type="ECO:0000256" key="1">
    <source>
        <dbReference type="ARBA" id="ARBA00023015"/>
    </source>
</evidence>
<accession>A0A7G9UKX6</accession>
<dbReference type="GO" id="GO:0046983">
    <property type="term" value="F:protein dimerization activity"/>
    <property type="evidence" value="ECO:0007669"/>
    <property type="project" value="InterPro"/>
</dbReference>
<reference evidence="7" key="1">
    <citation type="submission" date="2020-08" db="EMBL/GenBank/DDBJ databases">
        <title>The development of early pioneer neurons in the annelid Malacoceros fuliginosus.</title>
        <authorList>
            <person name="Kumar S."/>
            <person name="Tumu S."/>
            <person name="Helm C."/>
            <person name="Hausen H."/>
        </authorList>
    </citation>
    <scope>NUCLEOTIDE SEQUENCE</scope>
</reference>
<feature type="region of interest" description="Disordered" evidence="5">
    <location>
        <begin position="150"/>
        <end position="181"/>
    </location>
</feature>
<gene>
    <name evidence="7" type="primary">ASCb</name>
</gene>
<sequence length="181" mass="20760">MMHRQQYLSGQSYSESCSYRRSCQQAVTPYQLPQATSPPYTSKMKAHHQQQQRAALQYDGHSPNNPFSPYCRIPLPSPYGDDPCGVVAPAFIRKRNERERERVRCVNDGYARLREHVPLANKDKRVSKVETLRAAINYIEHLQEVLHNVDGKNSSGSLSTSIKQEKHSQKRNELDIDFDSS</sequence>
<dbReference type="InterPro" id="IPR036638">
    <property type="entry name" value="HLH_DNA-bd_sf"/>
</dbReference>
<keyword evidence="4" id="KW-0539">Nucleus</keyword>
<dbReference type="PANTHER" id="PTHR23349">
    <property type="entry name" value="BASIC HELIX-LOOP-HELIX TRANSCRIPTION FACTOR, TWIST"/>
    <property type="match status" value="1"/>
</dbReference>
<dbReference type="PROSITE" id="PS50888">
    <property type="entry name" value="BHLH"/>
    <property type="match status" value="1"/>
</dbReference>
<evidence type="ECO:0000313" key="7">
    <source>
        <dbReference type="EMBL" id="QNN94677.1"/>
    </source>
</evidence>
<evidence type="ECO:0000256" key="5">
    <source>
        <dbReference type="SAM" id="MobiDB-lite"/>
    </source>
</evidence>
<dbReference type="InterPro" id="IPR050283">
    <property type="entry name" value="E-box_TF_Regulators"/>
</dbReference>
<keyword evidence="1" id="KW-0805">Transcription regulation</keyword>
<dbReference type="GO" id="GO:0000981">
    <property type="term" value="F:DNA-binding transcription factor activity, RNA polymerase II-specific"/>
    <property type="evidence" value="ECO:0007669"/>
    <property type="project" value="TreeGrafter"/>
</dbReference>
<evidence type="ECO:0000259" key="6">
    <source>
        <dbReference type="PROSITE" id="PS50888"/>
    </source>
</evidence>
<name>A0A7G9UKX6_MALFL</name>
<feature type="domain" description="BHLH" evidence="6">
    <location>
        <begin position="90"/>
        <end position="142"/>
    </location>
</feature>
<dbReference type="SUPFAM" id="SSF47459">
    <property type="entry name" value="HLH, helix-loop-helix DNA-binding domain"/>
    <property type="match status" value="1"/>
</dbReference>